<keyword evidence="1" id="KW-0472">Membrane</keyword>
<organism evidence="3 4">
    <name type="scientific">Elaeophora elaphi</name>
    <dbReference type="NCBI Taxonomy" id="1147741"/>
    <lineage>
        <taxon>Eukaryota</taxon>
        <taxon>Metazoa</taxon>
        <taxon>Ecdysozoa</taxon>
        <taxon>Nematoda</taxon>
        <taxon>Chromadorea</taxon>
        <taxon>Rhabditida</taxon>
        <taxon>Spirurina</taxon>
        <taxon>Spiruromorpha</taxon>
        <taxon>Filarioidea</taxon>
        <taxon>Onchocercidae</taxon>
        <taxon>Elaeophora</taxon>
    </lineage>
</organism>
<evidence type="ECO:0000256" key="1">
    <source>
        <dbReference type="SAM" id="Phobius"/>
    </source>
</evidence>
<dbReference type="AlphaFoldDB" id="A0A0R3RY66"/>
<dbReference type="Pfam" id="PF04678">
    <property type="entry name" value="MCU"/>
    <property type="match status" value="1"/>
</dbReference>
<evidence type="ECO:0000259" key="2">
    <source>
        <dbReference type="Pfam" id="PF04678"/>
    </source>
</evidence>
<feature type="transmembrane region" description="Helical" evidence="1">
    <location>
        <begin position="6"/>
        <end position="23"/>
    </location>
</feature>
<dbReference type="Proteomes" id="UP000050640">
    <property type="component" value="Unplaced"/>
</dbReference>
<evidence type="ECO:0000313" key="3">
    <source>
        <dbReference type="Proteomes" id="UP000050640"/>
    </source>
</evidence>
<protein>
    <submittedName>
        <fullName evidence="4">MCU domain-containing protein</fullName>
    </submittedName>
</protein>
<keyword evidence="3" id="KW-1185">Reference proteome</keyword>
<feature type="domain" description="Calcium uniporter protein C-terminal" evidence="2">
    <location>
        <begin position="1"/>
        <end position="54"/>
    </location>
</feature>
<sequence>MEPITYFAIFSTFIGSFSYYLFTNQSYNHNDHKRRAMSLNFYKEAAKNNFDIPKRDLMNCKNVANSLKHDLDKLRYPLYQHLPDERLASFATRKFALSNRRPEENEDQKCLRSLLTFCDVL</sequence>
<evidence type="ECO:0000313" key="4">
    <source>
        <dbReference type="WBParaSite" id="EEL_0000721101-mRNA-1"/>
    </source>
</evidence>
<dbReference type="STRING" id="1147741.A0A0R3RY66"/>
<name>A0A0R3RY66_9BILA</name>
<keyword evidence="1" id="KW-1133">Transmembrane helix</keyword>
<proteinExistence type="predicted"/>
<keyword evidence="1" id="KW-0812">Transmembrane</keyword>
<dbReference type="WBParaSite" id="EEL_0000721101-mRNA-1">
    <property type="protein sequence ID" value="EEL_0000721101-mRNA-1"/>
    <property type="gene ID" value="EEL_0000721101"/>
</dbReference>
<accession>A0A0R3RY66</accession>
<dbReference type="InterPro" id="IPR006769">
    <property type="entry name" value="MCU_C"/>
</dbReference>
<reference evidence="4" key="1">
    <citation type="submission" date="2017-02" db="UniProtKB">
        <authorList>
            <consortium name="WormBaseParasite"/>
        </authorList>
    </citation>
    <scope>IDENTIFICATION</scope>
</reference>